<feature type="compositionally biased region" description="Basic residues" evidence="16">
    <location>
        <begin position="574"/>
        <end position="589"/>
    </location>
</feature>
<dbReference type="GO" id="GO:0006364">
    <property type="term" value="P:rRNA processing"/>
    <property type="evidence" value="ECO:0007669"/>
    <property type="project" value="UniProtKB-ARBA"/>
</dbReference>
<keyword evidence="8" id="KW-0067">ATP-binding</keyword>
<sequence>MSDSNVAVSKDYVDDSITFDNFNLDPRLIQAINKLGFEHPTLIQSQSIKLSLQEKKDIIAKASTGSGKTAAYCIPIIQSILVGKESSNSKNDNNNKIETVILVPTKELAKQVSTFLKDLTIYCGKFIKIVNVNDIINDKLLTTVLNENPEIIVSTPSKLLSILELNSNISLMELKYLVIDEVDLILSYGYDEDLEKLSNYLNLKQHMQVFMMSATLNEDINKFKFKFCNKPAILKLQDLDNQNKRLLQYYIKTNEYDKFLLIYVILKLNLIKGKILIFVNNLDRGYKLKLFLQNFGIRSCILNSELPINSRLHILEEFNKNVYNLLIATDESNEYDEEEEEEEEEKIGELEGEEKIEEEENDETKKQQKQNNNNNSKNKKKFEDAKEYSVSRGVDFKNVACVINFDLPTSSKAYIHRVGRTARGGKNGMSLSFVTIKNEWGKHKQSSLPSARKDEKILNKIERTQKKLGFQLEPYQFDKKQLDNFRYRMDDSFRSITQTAIREARLKEIKMELMTSEKLKRHFEENPQDLETLRHDKALSKIRSDVNLKRIPDYLLPPGARQDAKKLGFIPFAKNKKRQQGKKRGNGGKKKVDVLKKHRK</sequence>
<evidence type="ECO:0000256" key="12">
    <source>
        <dbReference type="ARBA" id="ARBA00039233"/>
    </source>
</evidence>
<dbReference type="SMART" id="SM00487">
    <property type="entry name" value="DEXDc"/>
    <property type="match status" value="1"/>
</dbReference>
<keyword evidence="5" id="KW-0547">Nucleotide-binding</keyword>
<name>A0A9P6WLN0_9ASCO</name>
<evidence type="ECO:0000256" key="2">
    <source>
        <dbReference type="ARBA" id="ARBA00004123"/>
    </source>
</evidence>
<gene>
    <name evidence="20" type="primary">DBP9</name>
    <name evidence="20" type="ORF">C6P40_005125</name>
</gene>
<evidence type="ECO:0000313" key="20">
    <source>
        <dbReference type="EMBL" id="KAG0689391.1"/>
    </source>
</evidence>
<evidence type="ECO:0000259" key="19">
    <source>
        <dbReference type="PROSITE" id="PS51195"/>
    </source>
</evidence>
<dbReference type="PROSITE" id="PS51194">
    <property type="entry name" value="HELICASE_CTER"/>
    <property type="match status" value="1"/>
</dbReference>
<reference evidence="20" key="1">
    <citation type="submission" date="2020-11" db="EMBL/GenBank/DDBJ databases">
        <title>Kefir isolates.</title>
        <authorList>
            <person name="Marcisauskas S."/>
            <person name="Kim Y."/>
            <person name="Blasche S."/>
        </authorList>
    </citation>
    <scope>NUCLEOTIDE SEQUENCE</scope>
    <source>
        <strain evidence="20">Olga-1</strain>
    </source>
</reference>
<dbReference type="InterPro" id="IPR014014">
    <property type="entry name" value="RNA_helicase_DEAD_Q_motif"/>
</dbReference>
<dbReference type="PROSITE" id="PS51192">
    <property type="entry name" value="HELICASE_ATP_BIND_1"/>
    <property type="match status" value="1"/>
</dbReference>
<keyword evidence="4" id="KW-0690">Ribosome biogenesis</keyword>
<comment type="similarity">
    <text evidence="11">Belongs to the DEAD box helicase family. DDX56/DBP9 subfamily.</text>
</comment>
<dbReference type="GO" id="GO:0003723">
    <property type="term" value="F:RNA binding"/>
    <property type="evidence" value="ECO:0007669"/>
    <property type="project" value="UniProtKB-KW"/>
</dbReference>
<proteinExistence type="inferred from homology"/>
<dbReference type="GO" id="GO:0005634">
    <property type="term" value="C:nucleus"/>
    <property type="evidence" value="ECO:0007669"/>
    <property type="project" value="UniProtKB-SubCell"/>
</dbReference>
<evidence type="ECO:0000256" key="6">
    <source>
        <dbReference type="ARBA" id="ARBA00022801"/>
    </source>
</evidence>
<dbReference type="InterPro" id="IPR011545">
    <property type="entry name" value="DEAD/DEAH_box_helicase_dom"/>
</dbReference>
<dbReference type="Gene3D" id="3.40.50.300">
    <property type="entry name" value="P-loop containing nucleotide triphosphate hydrolases"/>
    <property type="match status" value="2"/>
</dbReference>
<dbReference type="InterPro" id="IPR027417">
    <property type="entry name" value="P-loop_NTPase"/>
</dbReference>
<evidence type="ECO:0000256" key="11">
    <source>
        <dbReference type="ARBA" id="ARBA00038041"/>
    </source>
</evidence>
<evidence type="ECO:0000256" key="7">
    <source>
        <dbReference type="ARBA" id="ARBA00022806"/>
    </source>
</evidence>
<dbReference type="InterPro" id="IPR014001">
    <property type="entry name" value="Helicase_ATP-bd"/>
</dbReference>
<evidence type="ECO:0000256" key="9">
    <source>
        <dbReference type="ARBA" id="ARBA00022884"/>
    </source>
</evidence>
<dbReference type="GO" id="GO:0016787">
    <property type="term" value="F:hydrolase activity"/>
    <property type="evidence" value="ECO:0007669"/>
    <property type="project" value="UniProtKB-KW"/>
</dbReference>
<dbReference type="SUPFAM" id="SSF52540">
    <property type="entry name" value="P-loop containing nucleoside triphosphate hydrolases"/>
    <property type="match status" value="2"/>
</dbReference>
<feature type="region of interest" description="Disordered" evidence="16">
    <location>
        <begin position="566"/>
        <end position="600"/>
    </location>
</feature>
<dbReference type="Pfam" id="PF00271">
    <property type="entry name" value="Helicase_C"/>
    <property type="match status" value="2"/>
</dbReference>
<evidence type="ECO:0000256" key="14">
    <source>
        <dbReference type="ARBA" id="ARBA00047984"/>
    </source>
</evidence>
<evidence type="ECO:0000259" key="18">
    <source>
        <dbReference type="PROSITE" id="PS51194"/>
    </source>
</evidence>
<comment type="caution">
    <text evidence="20">The sequence shown here is derived from an EMBL/GenBank/DDBJ whole genome shotgun (WGS) entry which is preliminary data.</text>
</comment>
<accession>A0A9P6WLN0</accession>
<feature type="compositionally biased region" description="Acidic residues" evidence="16">
    <location>
        <begin position="332"/>
        <end position="362"/>
    </location>
</feature>
<dbReference type="InterPro" id="IPR050079">
    <property type="entry name" value="DEAD_box_RNA_helicase"/>
</dbReference>
<keyword evidence="10" id="KW-0539">Nucleus</keyword>
<comment type="catalytic activity">
    <reaction evidence="14">
        <text>ATP + H2O = ADP + phosphate + H(+)</text>
        <dbReference type="Rhea" id="RHEA:13065"/>
        <dbReference type="ChEBI" id="CHEBI:15377"/>
        <dbReference type="ChEBI" id="CHEBI:15378"/>
        <dbReference type="ChEBI" id="CHEBI:30616"/>
        <dbReference type="ChEBI" id="CHEBI:43474"/>
        <dbReference type="ChEBI" id="CHEBI:456216"/>
        <dbReference type="EC" id="3.6.4.13"/>
    </reaction>
</comment>
<evidence type="ECO:0000256" key="13">
    <source>
        <dbReference type="ARBA" id="ARBA00039616"/>
    </source>
</evidence>
<dbReference type="InterPro" id="IPR001650">
    <property type="entry name" value="Helicase_C-like"/>
</dbReference>
<feature type="region of interest" description="Disordered" evidence="16">
    <location>
        <begin position="332"/>
        <end position="384"/>
    </location>
</feature>
<feature type="compositionally biased region" description="Basic and acidic residues" evidence="16">
    <location>
        <begin position="590"/>
        <end position="600"/>
    </location>
</feature>
<comment type="function">
    <text evidence="1">ATP-binding RNA helicase involved in the biogenesis of 60S ribosomal subunits and is required for the normal formation of 25S and 5.8S rRNAs.</text>
</comment>
<dbReference type="Pfam" id="PF00270">
    <property type="entry name" value="DEAD"/>
    <property type="match status" value="1"/>
</dbReference>
<keyword evidence="21" id="KW-1185">Reference proteome</keyword>
<protein>
    <recommendedName>
        <fullName evidence="12">ATP-dependent RNA helicase DBP9</fullName>
        <ecNumber evidence="3">3.6.4.13</ecNumber>
    </recommendedName>
    <alternativeName>
        <fullName evidence="13">ATP-dependent RNA helicase dbp9</fullName>
    </alternativeName>
</protein>
<feature type="domain" description="DEAD-box RNA helicase Q" evidence="19">
    <location>
        <begin position="17"/>
        <end position="45"/>
    </location>
</feature>
<comment type="subcellular location">
    <subcellularLocation>
        <location evidence="2">Nucleus</location>
    </subcellularLocation>
</comment>
<evidence type="ECO:0000256" key="1">
    <source>
        <dbReference type="ARBA" id="ARBA00003706"/>
    </source>
</evidence>
<dbReference type="Proteomes" id="UP000697127">
    <property type="component" value="Unassembled WGS sequence"/>
</dbReference>
<evidence type="ECO:0000256" key="15">
    <source>
        <dbReference type="PROSITE-ProRule" id="PRU00552"/>
    </source>
</evidence>
<dbReference type="EMBL" id="PUHW01000083">
    <property type="protein sequence ID" value="KAG0689391.1"/>
    <property type="molecule type" value="Genomic_DNA"/>
</dbReference>
<dbReference type="PANTHER" id="PTHR47959:SF21">
    <property type="entry name" value="DEAD-BOX HELICASE 56"/>
    <property type="match status" value="1"/>
</dbReference>
<evidence type="ECO:0000256" key="4">
    <source>
        <dbReference type="ARBA" id="ARBA00022517"/>
    </source>
</evidence>
<evidence type="ECO:0000256" key="10">
    <source>
        <dbReference type="ARBA" id="ARBA00023242"/>
    </source>
</evidence>
<feature type="short sequence motif" description="Q motif" evidence="15">
    <location>
        <begin position="17"/>
        <end position="45"/>
    </location>
</feature>
<dbReference type="GO" id="GO:0003724">
    <property type="term" value="F:RNA helicase activity"/>
    <property type="evidence" value="ECO:0007669"/>
    <property type="project" value="UniProtKB-EC"/>
</dbReference>
<dbReference type="PANTHER" id="PTHR47959">
    <property type="entry name" value="ATP-DEPENDENT RNA HELICASE RHLE-RELATED"/>
    <property type="match status" value="1"/>
</dbReference>
<evidence type="ECO:0000256" key="8">
    <source>
        <dbReference type="ARBA" id="ARBA00022840"/>
    </source>
</evidence>
<evidence type="ECO:0000256" key="5">
    <source>
        <dbReference type="ARBA" id="ARBA00022741"/>
    </source>
</evidence>
<dbReference type="CDD" id="cd17961">
    <property type="entry name" value="DEADc_DDX56"/>
    <property type="match status" value="1"/>
</dbReference>
<evidence type="ECO:0000256" key="16">
    <source>
        <dbReference type="SAM" id="MobiDB-lite"/>
    </source>
</evidence>
<organism evidence="20 21">
    <name type="scientific">Pichia californica</name>
    <dbReference type="NCBI Taxonomy" id="460514"/>
    <lineage>
        <taxon>Eukaryota</taxon>
        <taxon>Fungi</taxon>
        <taxon>Dikarya</taxon>
        <taxon>Ascomycota</taxon>
        <taxon>Saccharomycotina</taxon>
        <taxon>Pichiomycetes</taxon>
        <taxon>Pichiales</taxon>
        <taxon>Pichiaceae</taxon>
        <taxon>Pichia</taxon>
    </lineage>
</organism>
<dbReference type="AlphaFoldDB" id="A0A9P6WLN0"/>
<dbReference type="PROSITE" id="PS51195">
    <property type="entry name" value="Q_MOTIF"/>
    <property type="match status" value="1"/>
</dbReference>
<feature type="domain" description="Helicase ATP-binding" evidence="17">
    <location>
        <begin position="49"/>
        <end position="234"/>
    </location>
</feature>
<dbReference type="CDD" id="cd18787">
    <property type="entry name" value="SF2_C_DEAD"/>
    <property type="match status" value="1"/>
</dbReference>
<dbReference type="GO" id="GO:0005829">
    <property type="term" value="C:cytosol"/>
    <property type="evidence" value="ECO:0007669"/>
    <property type="project" value="TreeGrafter"/>
</dbReference>
<keyword evidence="9" id="KW-0694">RNA-binding</keyword>
<dbReference type="EC" id="3.6.4.13" evidence="3"/>
<evidence type="ECO:0000259" key="17">
    <source>
        <dbReference type="PROSITE" id="PS51192"/>
    </source>
</evidence>
<keyword evidence="6" id="KW-0378">Hydrolase</keyword>
<dbReference type="GO" id="GO:0005524">
    <property type="term" value="F:ATP binding"/>
    <property type="evidence" value="ECO:0007669"/>
    <property type="project" value="UniProtKB-KW"/>
</dbReference>
<keyword evidence="7 20" id="KW-0347">Helicase</keyword>
<feature type="domain" description="Helicase C-terminal" evidence="18">
    <location>
        <begin position="317"/>
        <end position="483"/>
    </location>
</feature>
<evidence type="ECO:0000256" key="3">
    <source>
        <dbReference type="ARBA" id="ARBA00012552"/>
    </source>
</evidence>
<dbReference type="SMART" id="SM00490">
    <property type="entry name" value="HELICc"/>
    <property type="match status" value="1"/>
</dbReference>
<evidence type="ECO:0000313" key="21">
    <source>
        <dbReference type="Proteomes" id="UP000697127"/>
    </source>
</evidence>